<dbReference type="GO" id="GO:0016787">
    <property type="term" value="F:hydrolase activity"/>
    <property type="evidence" value="ECO:0007669"/>
    <property type="project" value="UniProtKB-KW"/>
</dbReference>
<evidence type="ECO:0000259" key="2">
    <source>
        <dbReference type="Pfam" id="PF03959"/>
    </source>
</evidence>
<dbReference type="InterPro" id="IPR029058">
    <property type="entry name" value="AB_hydrolase_fold"/>
</dbReference>
<dbReference type="PANTHER" id="PTHR48070:SF6">
    <property type="entry name" value="ESTERASE OVCA2"/>
    <property type="match status" value="1"/>
</dbReference>
<name>A0A1V0SJA5_9VIRU</name>
<gene>
    <name evidence="3" type="ORF">Klosneuvirus_2_248</name>
</gene>
<sequence>MKILCLHGYGQHEQSMKSTFSGIDKMLYQQYKAELHFVMGPHQVTNFKKEQGYAWFTVGSDDLEAFFGAKKYYGIEESVSKIKQYIQDNGPFDGIIGFSQGSVMTTILLGMNIHSFKFAFIIGSYSPTDPEYILYDKITIPTLHIWGLDDSIVMSDRSEKNYNNYPENKQKYIHDGKHIIPSNSISKMVYKQFSDKYMFARE</sequence>
<protein>
    <submittedName>
        <fullName evidence="3">Serine hydrolase</fullName>
    </submittedName>
</protein>
<keyword evidence="1 3" id="KW-0378">Hydrolase</keyword>
<dbReference type="SUPFAM" id="SSF53474">
    <property type="entry name" value="alpha/beta-Hydrolases"/>
    <property type="match status" value="1"/>
</dbReference>
<dbReference type="Pfam" id="PF03959">
    <property type="entry name" value="FSH1"/>
    <property type="match status" value="1"/>
</dbReference>
<evidence type="ECO:0000256" key="1">
    <source>
        <dbReference type="ARBA" id="ARBA00022801"/>
    </source>
</evidence>
<accession>A0A1V0SJA5</accession>
<dbReference type="EMBL" id="KY684109">
    <property type="protein sequence ID" value="ARF11812.1"/>
    <property type="molecule type" value="Genomic_DNA"/>
</dbReference>
<dbReference type="PANTHER" id="PTHR48070">
    <property type="entry name" value="ESTERASE OVCA2"/>
    <property type="match status" value="1"/>
</dbReference>
<dbReference type="InterPro" id="IPR005645">
    <property type="entry name" value="FSH-like_dom"/>
</dbReference>
<feature type="domain" description="Serine hydrolase" evidence="2">
    <location>
        <begin position="1"/>
        <end position="184"/>
    </location>
</feature>
<reference evidence="3" key="1">
    <citation type="journal article" date="2017" name="Science">
        <title>Giant viruses with an expanded complement of translation system components.</title>
        <authorList>
            <person name="Schulz F."/>
            <person name="Yutin N."/>
            <person name="Ivanova N.N."/>
            <person name="Ortega D.R."/>
            <person name="Lee T.K."/>
            <person name="Vierheilig J."/>
            <person name="Daims H."/>
            <person name="Horn M."/>
            <person name="Wagner M."/>
            <person name="Jensen G.J."/>
            <person name="Kyrpides N.C."/>
            <person name="Koonin E.V."/>
            <person name="Woyke T."/>
        </authorList>
    </citation>
    <scope>NUCLEOTIDE SEQUENCE</scope>
    <source>
        <strain evidence="3">KNV1</strain>
    </source>
</reference>
<organism evidence="3">
    <name type="scientific">Klosneuvirus KNV1</name>
    <dbReference type="NCBI Taxonomy" id="1977640"/>
    <lineage>
        <taxon>Viruses</taxon>
        <taxon>Varidnaviria</taxon>
        <taxon>Bamfordvirae</taxon>
        <taxon>Nucleocytoviricota</taxon>
        <taxon>Megaviricetes</taxon>
        <taxon>Imitervirales</taxon>
        <taxon>Mimiviridae</taxon>
        <taxon>Klosneuvirinae</taxon>
        <taxon>Klosneuvirus</taxon>
    </lineage>
</organism>
<dbReference type="InterPro" id="IPR050593">
    <property type="entry name" value="LovG"/>
</dbReference>
<proteinExistence type="predicted"/>
<evidence type="ECO:0000313" key="3">
    <source>
        <dbReference type="EMBL" id="ARF11812.1"/>
    </source>
</evidence>
<dbReference type="Gene3D" id="3.40.50.1820">
    <property type="entry name" value="alpha/beta hydrolase"/>
    <property type="match status" value="1"/>
</dbReference>